<evidence type="ECO:0000313" key="6">
    <source>
        <dbReference type="EMBL" id="KAF4972079.1"/>
    </source>
</evidence>
<evidence type="ECO:0000256" key="3">
    <source>
        <dbReference type="ARBA" id="ARBA00022827"/>
    </source>
</evidence>
<proteinExistence type="inferred from homology"/>
<dbReference type="Gene3D" id="3.30.43.10">
    <property type="entry name" value="Uridine Diphospho-n-acetylenolpyruvylglucosamine Reductase, domain 2"/>
    <property type="match status" value="1"/>
</dbReference>
<accession>A0A8H4XFD2</accession>
<sequence length="526" mass="56453">MVSCIISTYITARSAARFTMHRQLPIISSRTVSTSMATSSFRHDVMPFDKARDAPTDSCKVARQLLEAIPDLKLYTRSSPGYEFLRGVYNKLITAKPLVICRPTSISQTQAIVKTASGLNVPVGVRCGGHDVFGRGCIADSVTIDMRELDSLELSDDKTTVVAGGGITSKNLVGFLGSHDLCTSNGLAGEAGWTSWASWGGYGPLGDYVGLGVDNIIGGKIITANGDLVEAEGELLWALRGAGGNFGIIAETTVQVYPMSKIQAGFIVYEWSETSSVLQRLQTLLDAGVPDKLCVQAGFSKGEWGLGMALTYIWPDAETIATEGSEWLQKLKGLGSVVVDTIEESKSAATALGVEPRELTANLCVATFRDFQKTVSSEISEPVNVTSRHTSITKFSDKTLAVLIDACEAMPDQASCTISASILHGKAARPNPASSFGTRQPHIMFHINAITEDAAAEQIGVAWVDHLVDALGSTDESVGPTYVSFMESARDAETCYGSNWDRLRAVKKSVDPRDVFRHCHGRLPVE</sequence>
<dbReference type="AlphaFoldDB" id="A0A8H4XFD2"/>
<dbReference type="InterPro" id="IPR012951">
    <property type="entry name" value="BBE"/>
</dbReference>
<evidence type="ECO:0000256" key="1">
    <source>
        <dbReference type="ARBA" id="ARBA00005466"/>
    </source>
</evidence>
<name>A0A8H4XFD2_9HYPO</name>
<keyword evidence="3" id="KW-0274">FAD</keyword>
<dbReference type="EMBL" id="JABEYC010000937">
    <property type="protein sequence ID" value="KAF4972079.1"/>
    <property type="molecule type" value="Genomic_DNA"/>
</dbReference>
<dbReference type="InterPro" id="IPR036318">
    <property type="entry name" value="FAD-bd_PCMH-like_sf"/>
</dbReference>
<dbReference type="SUPFAM" id="SSF56176">
    <property type="entry name" value="FAD-binding/transporter-associated domain-like"/>
    <property type="match status" value="1"/>
</dbReference>
<comment type="similarity">
    <text evidence="1">Belongs to the oxygen-dependent FAD-linked oxidoreductase family.</text>
</comment>
<reference evidence="6" key="2">
    <citation type="submission" date="2020-05" db="EMBL/GenBank/DDBJ databases">
        <authorList>
            <person name="Kim H.-S."/>
            <person name="Proctor R.H."/>
            <person name="Brown D.W."/>
        </authorList>
    </citation>
    <scope>NUCLEOTIDE SEQUENCE</scope>
    <source>
        <strain evidence="6">NRRL 22465</strain>
    </source>
</reference>
<organism evidence="6 7">
    <name type="scientific">Fusarium zealandicum</name>
    <dbReference type="NCBI Taxonomy" id="1053134"/>
    <lineage>
        <taxon>Eukaryota</taxon>
        <taxon>Fungi</taxon>
        <taxon>Dikarya</taxon>
        <taxon>Ascomycota</taxon>
        <taxon>Pezizomycotina</taxon>
        <taxon>Sordariomycetes</taxon>
        <taxon>Hypocreomycetidae</taxon>
        <taxon>Hypocreales</taxon>
        <taxon>Nectriaceae</taxon>
        <taxon>Fusarium</taxon>
        <taxon>Fusarium staphyleae species complex</taxon>
    </lineage>
</organism>
<comment type="caution">
    <text evidence="6">The sequence shown here is derived from an EMBL/GenBank/DDBJ whole genome shotgun (WGS) entry which is preliminary data.</text>
</comment>
<dbReference type="OrthoDB" id="407275at2759"/>
<dbReference type="InterPro" id="IPR006094">
    <property type="entry name" value="Oxid_FAD_bind_N"/>
</dbReference>
<reference evidence="6" key="1">
    <citation type="journal article" date="2020" name="BMC Genomics">
        <title>Correction to: Identification and distribution of gene clusters required for synthesis of sphingolipid metabolism inhibitors in diverse species of the filamentous fungus Fusarium.</title>
        <authorList>
            <person name="Kim H.S."/>
            <person name="Lohmar J.M."/>
            <person name="Busman M."/>
            <person name="Brown D.W."/>
            <person name="Naumann T.A."/>
            <person name="Divon H.H."/>
            <person name="Lysoe E."/>
            <person name="Uhlig S."/>
            <person name="Proctor R.H."/>
        </authorList>
    </citation>
    <scope>NUCLEOTIDE SEQUENCE</scope>
    <source>
        <strain evidence="6">NRRL 22465</strain>
    </source>
</reference>
<evidence type="ECO:0000256" key="2">
    <source>
        <dbReference type="ARBA" id="ARBA00022630"/>
    </source>
</evidence>
<feature type="domain" description="FAD-binding PCMH-type" evidence="5">
    <location>
        <begin position="93"/>
        <end position="259"/>
    </location>
</feature>
<dbReference type="InterPro" id="IPR050416">
    <property type="entry name" value="FAD-linked_Oxidoreductase"/>
</dbReference>
<keyword evidence="7" id="KW-1185">Reference proteome</keyword>
<dbReference type="InterPro" id="IPR016167">
    <property type="entry name" value="FAD-bd_PCMH_sub1"/>
</dbReference>
<keyword evidence="4" id="KW-0560">Oxidoreductase</keyword>
<dbReference type="PANTHER" id="PTHR42973">
    <property type="entry name" value="BINDING OXIDOREDUCTASE, PUTATIVE (AFU_ORTHOLOGUE AFUA_1G17690)-RELATED"/>
    <property type="match status" value="1"/>
</dbReference>
<dbReference type="Proteomes" id="UP000635477">
    <property type="component" value="Unassembled WGS sequence"/>
</dbReference>
<keyword evidence="2" id="KW-0285">Flavoprotein</keyword>
<dbReference type="PANTHER" id="PTHR42973:SF7">
    <property type="entry name" value="FAD-BINDING PCMH-TYPE DOMAIN-CONTAINING PROTEIN"/>
    <property type="match status" value="1"/>
</dbReference>
<protein>
    <recommendedName>
        <fullName evidence="5">FAD-binding PCMH-type domain-containing protein</fullName>
    </recommendedName>
</protein>
<dbReference type="Gene3D" id="3.40.462.20">
    <property type="match status" value="1"/>
</dbReference>
<gene>
    <name evidence="6" type="ORF">FZEAL_9672</name>
</gene>
<dbReference type="PROSITE" id="PS51387">
    <property type="entry name" value="FAD_PCMH"/>
    <property type="match status" value="1"/>
</dbReference>
<dbReference type="Pfam" id="PF01565">
    <property type="entry name" value="FAD_binding_4"/>
    <property type="match status" value="1"/>
</dbReference>
<dbReference type="GO" id="GO:0071949">
    <property type="term" value="F:FAD binding"/>
    <property type="evidence" value="ECO:0007669"/>
    <property type="project" value="InterPro"/>
</dbReference>
<dbReference type="InterPro" id="IPR016166">
    <property type="entry name" value="FAD-bd_PCMH"/>
</dbReference>
<evidence type="ECO:0000256" key="4">
    <source>
        <dbReference type="ARBA" id="ARBA00023002"/>
    </source>
</evidence>
<dbReference type="GO" id="GO:0016491">
    <property type="term" value="F:oxidoreductase activity"/>
    <property type="evidence" value="ECO:0007669"/>
    <property type="project" value="UniProtKB-KW"/>
</dbReference>
<evidence type="ECO:0000259" key="5">
    <source>
        <dbReference type="PROSITE" id="PS51387"/>
    </source>
</evidence>
<dbReference type="Pfam" id="PF08031">
    <property type="entry name" value="BBE"/>
    <property type="match status" value="1"/>
</dbReference>
<dbReference type="InterPro" id="IPR016169">
    <property type="entry name" value="FAD-bd_PCMH_sub2"/>
</dbReference>
<dbReference type="Gene3D" id="3.30.465.10">
    <property type="match status" value="1"/>
</dbReference>
<evidence type="ECO:0000313" key="7">
    <source>
        <dbReference type="Proteomes" id="UP000635477"/>
    </source>
</evidence>